<dbReference type="GO" id="GO:0008966">
    <property type="term" value="F:phosphoglucosamine mutase activity"/>
    <property type="evidence" value="ECO:0007669"/>
    <property type="project" value="UniProtKB-UniRule"/>
</dbReference>
<dbReference type="FunFam" id="3.30.310.50:FF:000001">
    <property type="entry name" value="Phosphoglucosamine mutase"/>
    <property type="match status" value="1"/>
</dbReference>
<dbReference type="GO" id="GO:0005975">
    <property type="term" value="P:carbohydrate metabolic process"/>
    <property type="evidence" value="ECO:0007669"/>
    <property type="project" value="InterPro"/>
</dbReference>
<dbReference type="GO" id="GO:0006048">
    <property type="term" value="P:UDP-N-acetylglucosamine biosynthetic process"/>
    <property type="evidence" value="ECO:0007669"/>
    <property type="project" value="TreeGrafter"/>
</dbReference>
<dbReference type="CDD" id="cd05802">
    <property type="entry name" value="GlmM"/>
    <property type="match status" value="1"/>
</dbReference>
<feature type="binding site" evidence="8">
    <location>
        <position position="248"/>
    </location>
    <ligand>
        <name>Mg(2+)</name>
        <dbReference type="ChEBI" id="CHEBI:18420"/>
    </ligand>
</feature>
<dbReference type="InterPro" id="IPR016066">
    <property type="entry name" value="A-D-PHexomutase_CS"/>
</dbReference>
<evidence type="ECO:0000259" key="13">
    <source>
        <dbReference type="Pfam" id="PF02879"/>
    </source>
</evidence>
<comment type="PTM">
    <text evidence="8">Activated by phosphorylation.</text>
</comment>
<evidence type="ECO:0000313" key="15">
    <source>
        <dbReference type="EMBL" id="RCK79709.1"/>
    </source>
</evidence>
<feature type="domain" description="Alpha-D-phosphohexomutase alpha/beta/alpha" evidence="13">
    <location>
        <begin position="161"/>
        <end position="257"/>
    </location>
</feature>
<dbReference type="FunFam" id="3.40.120.10:FF:000002">
    <property type="entry name" value="Phosphoglucosamine mutase"/>
    <property type="match status" value="1"/>
</dbReference>
<dbReference type="InterPro" id="IPR005846">
    <property type="entry name" value="A-D-PHexomutase_a/b/a-III"/>
</dbReference>
<feature type="domain" description="Alpha-D-phosphohexomutase alpha/beta/alpha" evidence="14">
    <location>
        <begin position="261"/>
        <end position="371"/>
    </location>
</feature>
<dbReference type="PANTHER" id="PTHR42946:SF1">
    <property type="entry name" value="PHOSPHOGLUCOMUTASE (ALPHA-D-GLUCOSE-1,6-BISPHOSPHATE-DEPENDENT)"/>
    <property type="match status" value="1"/>
</dbReference>
<gene>
    <name evidence="8" type="primary">glmM</name>
    <name evidence="15" type="ORF">OZSIB_4181</name>
</gene>
<dbReference type="Pfam" id="PF02879">
    <property type="entry name" value="PGM_PMM_II"/>
    <property type="match status" value="1"/>
</dbReference>
<sequence length="449" mass="48324">MGRLFGTDGVRGVANQYPLNGETAFRIAQLATRHLLDNHKKHQRPMFIGKDTRLSSDFLEHAVAAGVASVGAEARLLGVVPTPAVAYLTRELQGMGGIMISASHNPFPDNGIKIFSPDGYKIPDAMEEAIEADLAAGGTTDGPTGKDVGRIVPDTASVSFWLSSLAKVVGEAPSTRRLKVAIDCANGALAPWAPKFFADLGFSVDAIGITPNGTNINDRVGSTHIQALAQVMAREHFDIGFAFDGDADRVIAMTTQGDVIDGDYILAIVARYLKQQERLPGNALVTTVMANLGLDMAMKNLDIKIFKTKVGDRFVLEEMKKTQTVVGGEQSGHIILADYATTGDGLLTACFLLKVMRATGATLKELSEVMSKLPQVLVNIRVKNKNFEAVPQVLEEIRSTERRLSGRGRLLVRPSGTENLVRVMAEGPDEKEIRHLVDGLAKVISAHLC</sequence>
<dbReference type="Gene3D" id="3.30.310.50">
    <property type="entry name" value="Alpha-D-phosphohexomutase, C-terminal domain"/>
    <property type="match status" value="1"/>
</dbReference>
<feature type="binding site" description="via phosphate group" evidence="8">
    <location>
        <position position="103"/>
    </location>
    <ligand>
        <name>Mg(2+)</name>
        <dbReference type="ChEBI" id="CHEBI:18420"/>
    </ligand>
</feature>
<evidence type="ECO:0000256" key="5">
    <source>
        <dbReference type="ARBA" id="ARBA00023235"/>
    </source>
</evidence>
<comment type="caution">
    <text evidence="15">The sequence shown here is derived from an EMBL/GenBank/DDBJ whole genome shotgun (WGS) entry which is preliminary data.</text>
</comment>
<keyword evidence="2 8" id="KW-0597">Phosphoprotein</keyword>
<feature type="binding site" evidence="8">
    <location>
        <position position="246"/>
    </location>
    <ligand>
        <name>Mg(2+)</name>
        <dbReference type="ChEBI" id="CHEBI:18420"/>
    </ligand>
</feature>
<reference evidence="15 16" key="1">
    <citation type="submission" date="2018-05" db="EMBL/GenBank/DDBJ databases">
        <title>A metagenomic window into the 2 km-deep terrestrial subsurface aquifer revealed taxonomically and functionally diverse microbial community comprising novel uncultured bacterial lineages.</title>
        <authorList>
            <person name="Kadnikov V.V."/>
            <person name="Mardanov A.V."/>
            <person name="Beletsky A.V."/>
            <person name="Banks D."/>
            <person name="Pimenov N.V."/>
            <person name="Frank Y.A."/>
            <person name="Karnachuk O.V."/>
            <person name="Ravin N.V."/>
        </authorList>
    </citation>
    <scope>NUCLEOTIDE SEQUENCE [LARGE SCALE GENOMIC DNA]</scope>
    <source>
        <strain evidence="15">BY5</strain>
    </source>
</reference>
<evidence type="ECO:0000256" key="9">
    <source>
        <dbReference type="RuleBase" id="RU004326"/>
    </source>
</evidence>
<dbReference type="InterPro" id="IPR050060">
    <property type="entry name" value="Phosphoglucosamine_mutase"/>
</dbReference>
<feature type="domain" description="Alpha-D-phosphohexomutase C-terminal" evidence="11">
    <location>
        <begin position="377"/>
        <end position="442"/>
    </location>
</feature>
<feature type="domain" description="Alpha-D-phosphohexomutase alpha/beta/alpha" evidence="12">
    <location>
        <begin position="3"/>
        <end position="136"/>
    </location>
</feature>
<dbReference type="Pfam" id="PF02880">
    <property type="entry name" value="PGM_PMM_III"/>
    <property type="match status" value="1"/>
</dbReference>
<accession>A0A367ZPN7</accession>
<dbReference type="GO" id="GO:0000287">
    <property type="term" value="F:magnesium ion binding"/>
    <property type="evidence" value="ECO:0007669"/>
    <property type="project" value="UniProtKB-UniRule"/>
</dbReference>
<evidence type="ECO:0000256" key="7">
    <source>
        <dbReference type="ARBA" id="ARBA00068193"/>
    </source>
</evidence>
<dbReference type="SUPFAM" id="SSF55957">
    <property type="entry name" value="Phosphoglucomutase, C-terminal domain"/>
    <property type="match status" value="1"/>
</dbReference>
<evidence type="ECO:0000313" key="16">
    <source>
        <dbReference type="Proteomes" id="UP000252355"/>
    </source>
</evidence>
<evidence type="ECO:0000259" key="12">
    <source>
        <dbReference type="Pfam" id="PF02878"/>
    </source>
</evidence>
<dbReference type="InterPro" id="IPR005845">
    <property type="entry name" value="A-D-PHexomutase_a/b/a-II"/>
</dbReference>
<dbReference type="Pfam" id="PF02878">
    <property type="entry name" value="PGM_PMM_I"/>
    <property type="match status" value="1"/>
</dbReference>
<dbReference type="PANTHER" id="PTHR42946">
    <property type="entry name" value="PHOSPHOHEXOSE MUTASE"/>
    <property type="match status" value="1"/>
</dbReference>
<feature type="modified residue" description="Phosphoserine" evidence="8">
    <location>
        <position position="103"/>
    </location>
</feature>
<evidence type="ECO:0000256" key="3">
    <source>
        <dbReference type="ARBA" id="ARBA00022723"/>
    </source>
</evidence>
<dbReference type="Proteomes" id="UP000252355">
    <property type="component" value="Unassembled WGS sequence"/>
</dbReference>
<proteinExistence type="inferred from homology"/>
<evidence type="ECO:0000256" key="8">
    <source>
        <dbReference type="HAMAP-Rule" id="MF_01554"/>
    </source>
</evidence>
<organism evidence="15 16">
    <name type="scientific">Candidatus Ozemobacter sibiricus</name>
    <dbReference type="NCBI Taxonomy" id="2268124"/>
    <lineage>
        <taxon>Bacteria</taxon>
        <taxon>Candidatus Ozemobacteria</taxon>
        <taxon>Candidatus Ozemobacterales</taxon>
        <taxon>Candidatus Ozemobacteraceae</taxon>
        <taxon>Candidatus Ozemobacter</taxon>
    </lineage>
</organism>
<feature type="active site" description="Phosphoserine intermediate" evidence="8">
    <location>
        <position position="103"/>
    </location>
</feature>
<keyword evidence="4 8" id="KW-0460">Magnesium</keyword>
<dbReference type="GO" id="GO:0004615">
    <property type="term" value="F:phosphomannomutase activity"/>
    <property type="evidence" value="ECO:0007669"/>
    <property type="project" value="TreeGrafter"/>
</dbReference>
<dbReference type="SUPFAM" id="SSF53738">
    <property type="entry name" value="Phosphoglucomutase, first 3 domains"/>
    <property type="match status" value="3"/>
</dbReference>
<dbReference type="InterPro" id="IPR036900">
    <property type="entry name" value="A-D-PHexomutase_C_sf"/>
</dbReference>
<dbReference type="PRINTS" id="PR00509">
    <property type="entry name" value="PGMPMM"/>
</dbReference>
<dbReference type="InterPro" id="IPR005844">
    <property type="entry name" value="A-D-PHexomutase_a/b/a-I"/>
</dbReference>
<dbReference type="InterPro" id="IPR005841">
    <property type="entry name" value="Alpha-D-phosphohexomutase_SF"/>
</dbReference>
<keyword evidence="3 8" id="KW-0479">Metal-binding</keyword>
<comment type="cofactor">
    <cofactor evidence="8">
        <name>Mg(2+)</name>
        <dbReference type="ChEBI" id="CHEBI:18420"/>
    </cofactor>
    <text evidence="8">Binds 1 Mg(2+) ion per subunit.</text>
</comment>
<keyword evidence="5 8" id="KW-0413">Isomerase</keyword>
<dbReference type="GO" id="GO:0005829">
    <property type="term" value="C:cytosol"/>
    <property type="evidence" value="ECO:0007669"/>
    <property type="project" value="TreeGrafter"/>
</dbReference>
<name>A0A367ZPN7_9BACT</name>
<evidence type="ECO:0000256" key="1">
    <source>
        <dbReference type="ARBA" id="ARBA00010231"/>
    </source>
</evidence>
<dbReference type="Pfam" id="PF00408">
    <property type="entry name" value="PGM_PMM_IV"/>
    <property type="match status" value="1"/>
</dbReference>
<dbReference type="EC" id="5.4.2.10" evidence="6 8"/>
<feature type="binding site" evidence="8">
    <location>
        <position position="244"/>
    </location>
    <ligand>
        <name>Mg(2+)</name>
        <dbReference type="ChEBI" id="CHEBI:18420"/>
    </ligand>
</feature>
<dbReference type="PROSITE" id="PS00710">
    <property type="entry name" value="PGM_PMM"/>
    <property type="match status" value="1"/>
</dbReference>
<evidence type="ECO:0000256" key="6">
    <source>
        <dbReference type="ARBA" id="ARBA00066330"/>
    </source>
</evidence>
<comment type="similarity">
    <text evidence="1 8 9">Belongs to the phosphohexose mutase family.</text>
</comment>
<protein>
    <recommendedName>
        <fullName evidence="7 8">Phosphoglucosamine mutase</fullName>
        <ecNumber evidence="6 8">5.4.2.10</ecNumber>
    </recommendedName>
</protein>
<dbReference type="HAMAP" id="MF_01554_B">
    <property type="entry name" value="GlmM_B"/>
    <property type="match status" value="1"/>
</dbReference>
<dbReference type="InterPro" id="IPR006352">
    <property type="entry name" value="GlmM_bact"/>
</dbReference>
<evidence type="ECO:0000256" key="10">
    <source>
        <dbReference type="RuleBase" id="RU004327"/>
    </source>
</evidence>
<dbReference type="InterPro" id="IPR016055">
    <property type="entry name" value="A-D-PHexomutase_a/b/a-I/II/III"/>
</dbReference>
<evidence type="ECO:0000259" key="14">
    <source>
        <dbReference type="Pfam" id="PF02880"/>
    </source>
</evidence>
<evidence type="ECO:0000256" key="4">
    <source>
        <dbReference type="ARBA" id="ARBA00022842"/>
    </source>
</evidence>
<evidence type="ECO:0000259" key="11">
    <source>
        <dbReference type="Pfam" id="PF00408"/>
    </source>
</evidence>
<dbReference type="Gene3D" id="3.40.120.10">
    <property type="entry name" value="Alpha-D-Glucose-1,6-Bisphosphate, subunit A, domain 3"/>
    <property type="match status" value="3"/>
</dbReference>
<dbReference type="GO" id="GO:0009252">
    <property type="term" value="P:peptidoglycan biosynthetic process"/>
    <property type="evidence" value="ECO:0007669"/>
    <property type="project" value="TreeGrafter"/>
</dbReference>
<comment type="function">
    <text evidence="8 10">Catalyzes the conversion of glucosamine-6-phosphate to glucosamine-1-phosphate.</text>
</comment>
<dbReference type="AlphaFoldDB" id="A0A367ZPN7"/>
<dbReference type="NCBIfam" id="TIGR01455">
    <property type="entry name" value="glmM"/>
    <property type="match status" value="1"/>
</dbReference>
<evidence type="ECO:0000256" key="2">
    <source>
        <dbReference type="ARBA" id="ARBA00022553"/>
    </source>
</evidence>
<dbReference type="FunFam" id="3.40.120.10:FF:000001">
    <property type="entry name" value="Phosphoglucosamine mutase"/>
    <property type="match status" value="1"/>
</dbReference>
<dbReference type="EMBL" id="QOQW01000011">
    <property type="protein sequence ID" value="RCK79709.1"/>
    <property type="molecule type" value="Genomic_DNA"/>
</dbReference>
<comment type="catalytic activity">
    <reaction evidence="8 10">
        <text>alpha-D-glucosamine 1-phosphate = D-glucosamine 6-phosphate</text>
        <dbReference type="Rhea" id="RHEA:23424"/>
        <dbReference type="ChEBI" id="CHEBI:58516"/>
        <dbReference type="ChEBI" id="CHEBI:58725"/>
        <dbReference type="EC" id="5.4.2.10"/>
    </reaction>
</comment>
<dbReference type="InterPro" id="IPR005843">
    <property type="entry name" value="A-D-PHexomutase_C"/>
</dbReference>